<name>A0A081BE97_9HYPH</name>
<dbReference type="RefSeq" id="WP_052379519.1">
    <property type="nucleotide sequence ID" value="NZ_BBIO01000018.1"/>
</dbReference>
<protein>
    <submittedName>
        <fullName evidence="3">NHL repeat-containing protein</fullName>
    </submittedName>
</protein>
<dbReference type="Gene3D" id="2.120.10.30">
    <property type="entry name" value="TolB, C-terminal domain"/>
    <property type="match status" value="2"/>
</dbReference>
<dbReference type="Gene3D" id="2.130.10.10">
    <property type="entry name" value="YVTN repeat-like/Quinoprotein amine dehydrogenase"/>
    <property type="match status" value="1"/>
</dbReference>
<organism evidence="3 4">
    <name type="scientific">Tepidicaulis marinus</name>
    <dbReference type="NCBI Taxonomy" id="1333998"/>
    <lineage>
        <taxon>Bacteria</taxon>
        <taxon>Pseudomonadati</taxon>
        <taxon>Pseudomonadota</taxon>
        <taxon>Alphaproteobacteria</taxon>
        <taxon>Hyphomicrobiales</taxon>
        <taxon>Parvibaculaceae</taxon>
        <taxon>Tepidicaulis</taxon>
    </lineage>
</organism>
<dbReference type="AlphaFoldDB" id="A0A081BE97"/>
<dbReference type="PANTHER" id="PTHR40274:SF4">
    <property type="entry name" value="BLL1406 PROTEIN"/>
    <property type="match status" value="1"/>
</dbReference>
<proteinExistence type="predicted"/>
<evidence type="ECO:0000256" key="1">
    <source>
        <dbReference type="SAM" id="MobiDB-lite"/>
    </source>
</evidence>
<dbReference type="InterPro" id="IPR011042">
    <property type="entry name" value="6-blade_b-propeller_TolB-like"/>
</dbReference>
<dbReference type="InterPro" id="IPR015943">
    <property type="entry name" value="WD40/YVTN_repeat-like_dom_sf"/>
</dbReference>
<dbReference type="PROSITE" id="PS51257">
    <property type="entry name" value="PROKAR_LIPOPROTEIN"/>
    <property type="match status" value="1"/>
</dbReference>
<dbReference type="eggNOG" id="COG3391">
    <property type="taxonomic scope" value="Bacteria"/>
</dbReference>
<dbReference type="STRING" id="1333998.M2A_2864"/>
<reference evidence="3 4" key="1">
    <citation type="submission" date="2014-07" db="EMBL/GenBank/DDBJ databases">
        <title>Tepidicaulis marinum gen. nov., sp. nov., a novel marine bacterium denitrifying nitrate to nitrous oxide strictly under microaerobic conditions.</title>
        <authorList>
            <person name="Takeuchi M."/>
            <person name="Yamagishi T."/>
            <person name="Kamagata Y."/>
            <person name="Oshima K."/>
            <person name="Hattori M."/>
            <person name="Katayama T."/>
            <person name="Hanada S."/>
            <person name="Tamaki H."/>
            <person name="Marumo K."/>
            <person name="Maeda H."/>
            <person name="Nedachi M."/>
            <person name="Iwasaki W."/>
            <person name="Suwa Y."/>
            <person name="Sakata S."/>
        </authorList>
    </citation>
    <scope>NUCLEOTIDE SEQUENCE [LARGE SCALE GENOMIC DNA]</scope>
    <source>
        <strain evidence="3 4">MA2</strain>
    </source>
</reference>
<dbReference type="EMBL" id="BBIO01000018">
    <property type="protein sequence ID" value="GAK46365.1"/>
    <property type="molecule type" value="Genomic_DNA"/>
</dbReference>
<evidence type="ECO:0000313" key="3">
    <source>
        <dbReference type="EMBL" id="GAK46365.1"/>
    </source>
</evidence>
<feature type="compositionally biased region" description="Low complexity" evidence="1">
    <location>
        <begin position="34"/>
        <end position="47"/>
    </location>
</feature>
<accession>A0A081BE97</accession>
<feature type="region of interest" description="Disordered" evidence="1">
    <location>
        <begin position="28"/>
        <end position="47"/>
    </location>
</feature>
<dbReference type="SUPFAM" id="SSF63829">
    <property type="entry name" value="Calcium-dependent phosphotriesterase"/>
    <property type="match status" value="2"/>
</dbReference>
<evidence type="ECO:0000256" key="2">
    <source>
        <dbReference type="SAM" id="SignalP"/>
    </source>
</evidence>
<feature type="signal peptide" evidence="2">
    <location>
        <begin position="1"/>
        <end position="20"/>
    </location>
</feature>
<dbReference type="eggNOG" id="COG4257">
    <property type="taxonomic scope" value="Bacteria"/>
</dbReference>
<dbReference type="Proteomes" id="UP000028702">
    <property type="component" value="Unassembled WGS sequence"/>
</dbReference>
<gene>
    <name evidence="3" type="ORF">M2A_2864</name>
</gene>
<sequence>MDKKNNLKIAAGFAAALALAACDDQKAAEDTAPEEMQAPAAQEESAAPASYKLENVVPGSAFHGIHGITETSDGKLLAGSVLGRAIYEIDKETGTVSIYEAPPTGMADDLEEGPDGALGWTAFLDGKYYLRTKDGELRTLAEDLPGLNSTAWNMEGRLFATQVFLGDALYELDPQGVAPPRKIMEGMGGLNGFDFGPDGKLYGPLWFKGEIVRVDVDEATLETVATGFKTPAAVNFDSRGNLWAVDTAEGAVYKVDIDDGARVKVADVDAAIDNLAITADNRLFITNMADNAIIEIDTETGESTPLVKGKLAVAADLALVEEDGREVLYVGDVFALRKVDIADGSVSEVGRVFGSNIDYPISVAAAHGRIAVAGWSAGAVQAFEIGAAELPGPHHGFNAPTDALPLADGSLLVAEYGRGALVKVAADDWKNRTDFVTGLKGPANLMQGPDGRIYLSEQLAGRISTLDLETGTLTPVAEGLEGPEGFDIDTAGNLYVAEVGARRIARIDLSTSQKTVIAEDLPIGFGFEGDVLPLNVPTGVAVAKDGSVYFTSDIEAALYKLTPQ</sequence>
<keyword evidence="2" id="KW-0732">Signal</keyword>
<dbReference type="InterPro" id="IPR051344">
    <property type="entry name" value="Vgb"/>
</dbReference>
<keyword evidence="4" id="KW-1185">Reference proteome</keyword>
<dbReference type="SUPFAM" id="SSF63825">
    <property type="entry name" value="YWTD domain"/>
    <property type="match status" value="1"/>
</dbReference>
<comment type="caution">
    <text evidence="3">The sequence shown here is derived from an EMBL/GenBank/DDBJ whole genome shotgun (WGS) entry which is preliminary data.</text>
</comment>
<feature type="chain" id="PRO_5001755121" evidence="2">
    <location>
        <begin position="21"/>
        <end position="564"/>
    </location>
</feature>
<dbReference type="PANTHER" id="PTHR40274">
    <property type="entry name" value="VIRGINIAMYCIN B LYASE"/>
    <property type="match status" value="1"/>
</dbReference>
<evidence type="ECO:0000313" key="4">
    <source>
        <dbReference type="Proteomes" id="UP000028702"/>
    </source>
</evidence>